<comment type="caution">
    <text evidence="2">The sequence shown here is derived from an EMBL/GenBank/DDBJ whole genome shotgun (WGS) entry which is preliminary data.</text>
</comment>
<protein>
    <submittedName>
        <fullName evidence="2">Uncharacterized protein</fullName>
    </submittedName>
</protein>
<gene>
    <name evidence="2" type="ORF">ACN42_g2366</name>
</gene>
<evidence type="ECO:0000313" key="3">
    <source>
        <dbReference type="Proteomes" id="UP000055045"/>
    </source>
</evidence>
<dbReference type="AlphaFoldDB" id="A0A101MQ90"/>
<evidence type="ECO:0000256" key="1">
    <source>
        <dbReference type="SAM" id="MobiDB-lite"/>
    </source>
</evidence>
<organism evidence="2 3">
    <name type="scientific">Penicillium freii</name>
    <dbReference type="NCBI Taxonomy" id="48697"/>
    <lineage>
        <taxon>Eukaryota</taxon>
        <taxon>Fungi</taxon>
        <taxon>Dikarya</taxon>
        <taxon>Ascomycota</taxon>
        <taxon>Pezizomycotina</taxon>
        <taxon>Eurotiomycetes</taxon>
        <taxon>Eurotiomycetidae</taxon>
        <taxon>Eurotiales</taxon>
        <taxon>Aspergillaceae</taxon>
        <taxon>Penicillium</taxon>
    </lineage>
</organism>
<feature type="region of interest" description="Disordered" evidence="1">
    <location>
        <begin position="53"/>
        <end position="78"/>
    </location>
</feature>
<dbReference type="Proteomes" id="UP000055045">
    <property type="component" value="Unassembled WGS sequence"/>
</dbReference>
<name>A0A101MQ90_PENFR</name>
<sequence length="104" mass="12452">MSDFFYLKNRIKTSEADPSRPDNLANWSRTRYQLRHSPKLVMIIIPDSMTIKRSIKKRGKKQDEADPSRPDNLANWSRTRYQLRHSPKRMKNLPLYGSMNIRQY</sequence>
<dbReference type="EMBL" id="LLXE01000042">
    <property type="protein sequence ID" value="KUM64696.1"/>
    <property type="molecule type" value="Genomic_DNA"/>
</dbReference>
<evidence type="ECO:0000313" key="2">
    <source>
        <dbReference type="EMBL" id="KUM64696.1"/>
    </source>
</evidence>
<accession>A0A101MQ90</accession>
<reference evidence="2 3" key="1">
    <citation type="submission" date="2015-10" db="EMBL/GenBank/DDBJ databases">
        <title>Genome sequencing of Penicillium freii.</title>
        <authorList>
            <person name="Nguyen H.D."/>
            <person name="Visagie C.M."/>
            <person name="Seifert K.A."/>
        </authorList>
    </citation>
    <scope>NUCLEOTIDE SEQUENCE [LARGE SCALE GENOMIC DNA]</scope>
    <source>
        <strain evidence="2 3">DAOM 242723</strain>
    </source>
</reference>
<proteinExistence type="predicted"/>
<keyword evidence="3" id="KW-1185">Reference proteome</keyword>